<dbReference type="NCBIfam" id="TIGR01451">
    <property type="entry name" value="B_ant_repeat"/>
    <property type="match status" value="1"/>
</dbReference>
<protein>
    <submittedName>
        <fullName evidence="4">DUF11 domain-containing protein</fullName>
    </submittedName>
</protein>
<evidence type="ECO:0000259" key="3">
    <source>
        <dbReference type="Pfam" id="PF01345"/>
    </source>
</evidence>
<dbReference type="Gene3D" id="4.10.1080.10">
    <property type="entry name" value="TSP type-3 repeat"/>
    <property type="match status" value="1"/>
</dbReference>
<feature type="region of interest" description="Disordered" evidence="1">
    <location>
        <begin position="1131"/>
        <end position="1167"/>
    </location>
</feature>
<dbReference type="InterPro" id="IPR001434">
    <property type="entry name" value="OmcB-like_DUF11"/>
</dbReference>
<proteinExistence type="predicted"/>
<organism evidence="4 5">
    <name type="scientific">Christiangramia sabulilitoris</name>
    <dbReference type="NCBI Taxonomy" id="2583991"/>
    <lineage>
        <taxon>Bacteria</taxon>
        <taxon>Pseudomonadati</taxon>
        <taxon>Bacteroidota</taxon>
        <taxon>Flavobacteriia</taxon>
        <taxon>Flavobacteriales</taxon>
        <taxon>Flavobacteriaceae</taxon>
        <taxon>Christiangramia</taxon>
    </lineage>
</organism>
<dbReference type="Proteomes" id="UP000315131">
    <property type="component" value="Unassembled WGS sequence"/>
</dbReference>
<feature type="region of interest" description="Disordered" evidence="1">
    <location>
        <begin position="1552"/>
        <end position="1583"/>
    </location>
</feature>
<dbReference type="InterPro" id="IPR047589">
    <property type="entry name" value="DUF11_rpt"/>
</dbReference>
<evidence type="ECO:0000256" key="2">
    <source>
        <dbReference type="SAM" id="SignalP"/>
    </source>
</evidence>
<dbReference type="InterPro" id="IPR018247">
    <property type="entry name" value="EF_Hand_1_Ca_BS"/>
</dbReference>
<feature type="compositionally biased region" description="Polar residues" evidence="1">
    <location>
        <begin position="1181"/>
        <end position="1195"/>
    </location>
</feature>
<feature type="signal peptide" evidence="2">
    <location>
        <begin position="1"/>
        <end position="29"/>
    </location>
</feature>
<dbReference type="GO" id="GO:0005509">
    <property type="term" value="F:calcium ion binding"/>
    <property type="evidence" value="ECO:0007669"/>
    <property type="project" value="InterPro"/>
</dbReference>
<feature type="chain" id="PRO_5022166970" evidence="2">
    <location>
        <begin position="30"/>
        <end position="1834"/>
    </location>
</feature>
<name>A0A550HW59_9FLAO</name>
<evidence type="ECO:0000256" key="1">
    <source>
        <dbReference type="SAM" id="MobiDB-lite"/>
    </source>
</evidence>
<feature type="compositionally biased region" description="Basic and acidic residues" evidence="1">
    <location>
        <begin position="1200"/>
        <end position="1211"/>
    </location>
</feature>
<dbReference type="Pfam" id="PF01345">
    <property type="entry name" value="DUF11"/>
    <property type="match status" value="1"/>
</dbReference>
<feature type="compositionally biased region" description="Acidic residues" evidence="1">
    <location>
        <begin position="1212"/>
        <end position="1221"/>
    </location>
</feature>
<evidence type="ECO:0000313" key="5">
    <source>
        <dbReference type="Proteomes" id="UP000315131"/>
    </source>
</evidence>
<comment type="caution">
    <text evidence="4">The sequence shown here is derived from an EMBL/GenBank/DDBJ whole genome shotgun (WGS) entry which is preliminary data.</text>
</comment>
<feature type="domain" description="DUF11" evidence="3">
    <location>
        <begin position="1717"/>
        <end position="1829"/>
    </location>
</feature>
<keyword evidence="2" id="KW-0732">Signal</keyword>
<accession>A0A550HW59</accession>
<sequence>MRKELLLRKSNLLFCLTILLLSAANSLYAQQGDPSNFSIRGNVYSGVPSSSPTADDWFQGPTANGIIDESNTAAYQAINSPTIKNQAFRVGSKYPQYEEVGGYILYDAVYGRDHVDLSNQGYGRDRTAFTGSSGKNGDNPNLTWATSQNENVPDKSDIVDAYAHLRRAGLTIGQNMWLNMGVSTLSNSGDHFLDFELYAQPIETNGTNNGFVNAGENNTGGHTPWVFDASGNVTRSGDMIAGFSFNGSTVSNVILRIWTKRTTWQNVTPANFNWGPNFDGSGTNSEYGYAEIIIPSGSVFSTGNSSQVTGPPWGTFYSNSNPYTTNYDPGYFAEVGLNLSKLGIDPSLSTGNACDAPFTKLLVKSRSSSSFTSNLKDFAGPYDFLGASYTDTRIKRDDPGYIICGNTTLGLSPLVPDPAAYYRWTTVDGEFSNGQKTFIGMNAVATKPGTYRLSGAPLEGCTETFNETVVYAQPCANFDEAEVVENRGPVVIDVVANDTDLDNNIVPGSVSVGGLSINAQNGTLSVDPVTGAISYTPNPGFFGVDTFEYEVFDATPSGTEYNGPLSDIALVTVTVLKDSDNDTVPDRDDIDDDNDGIPDTIEQPFENSQPVCGSNTVLNFSSPTKLSGNNNSRVGDEFLFTNVAPGIEAVVIITGFDSNKFTLSSIDDDGTNSGSFKPVTELRNMANGEQGYVEFTFRFYESGTSQTTSPVPVSVPEFLVNYNDIDGSSFYSEQNWVYFPDSYTIETETEILINRADPWIIAQGGETPYSGSGNGNPNINLSAKFTDLSVFRVRLGVVANVSFVGSTTITHNLEFDCVTNFVNPKTLDSDSDKDSDLVPNYLDLDADNDGIPDVREAGYDDPNNDGMLSGPYGTNGLADSAETFPDSGILAQPTRNTDQSAEIDPELYDFLDVDSDNDGLTDAYEAFSNNSSHNDNDHDGIIDGFTDNNKNGWHDPLDALPSFPVIRNSDYDPLPDYLDLDSDGDGIPDTYESNSAVIDADNDGIVGEGIPADSDGDGLADTNDPDNAGNVLGGNEFLLNRDFDNLGLPNHLDIDTDNDGIIDNVEAQSTFAYVAPSGNDTDGDGIDDAYDVNNGGVGIGYVNTDGGTEPDFADTNSEDDGSFDIIENHIDNTSDFTPFDQRNNQTGSNLSDGMIDPGVADDDGDGLSNVFDLVNGTNSISNVTNSGQTPLTQPDNDPVGGDRDWREKSEQDNDNDGISDFYDLDDDNDGILDTDELDGIIDLDGDGLQNSFDLDSDADGLPDHLEGGGIFDQDGNGTPGSGLLGTADVDSQGVPLQVSNRDGGTYPTQGLVTIDTDGDSYMDYRDLDSDNDGIADVIEAGGEDPEGNGVYGAGNANDEDADGLADVLDIIFNNDVTDPTDSSVIVTNMGTPMGGTPLTMYDSVSGIHKALDSDGDGIADYLDLDSDNDTTPDNIEGQTTLGYVAFAASDTDGDGIVDSYDYNQGNAIFPVDTDGDGTPDYLDLDSDDDTKADIIEANTVVVSNTGGRTNNPVGSNGLDNNYDGTAGDTYADPNGIYDNTQADNFPDEDDDVYAGGDVDYRDTSFNDNDNDGIVDSVDLDDDNDGVLDTAESYGADPAIDSDNDGIPNYMDPDHCSGDINSFGICSDYDLDNDGIPNHFDLESDGDGCSDAIEAGATSDPTSDYKFPASPVGTDGIPDDVQVTSGANSGNVDYTVSSLNPPVYDFLDADVFVACKADLSLVKTVDNANPTIGDVITFTLTLTNSGPFSVSQVQVQDNLPAGLLNITGTPSSGTFDPTTGIWDLTGITIDPASPGNVVSLQITAEIGPNCGAITNTAEIITSERADPDSTPGNGL</sequence>
<dbReference type="PANTHER" id="PTHR10199:SF119">
    <property type="entry name" value="RE20510P"/>
    <property type="match status" value="1"/>
</dbReference>
<evidence type="ECO:0000313" key="4">
    <source>
        <dbReference type="EMBL" id="TRO62885.1"/>
    </source>
</evidence>
<feature type="compositionally biased region" description="Acidic residues" evidence="1">
    <location>
        <begin position="1568"/>
        <end position="1583"/>
    </location>
</feature>
<gene>
    <name evidence="4" type="ORF">FGM01_14345</name>
</gene>
<keyword evidence="5" id="KW-1185">Reference proteome</keyword>
<dbReference type="PROSITE" id="PS00018">
    <property type="entry name" value="EF_HAND_1"/>
    <property type="match status" value="2"/>
</dbReference>
<dbReference type="Gene3D" id="2.60.40.3440">
    <property type="match status" value="1"/>
</dbReference>
<dbReference type="Pfam" id="PF17963">
    <property type="entry name" value="Big_9"/>
    <property type="match status" value="1"/>
</dbReference>
<dbReference type="EMBL" id="VHSF01000006">
    <property type="protein sequence ID" value="TRO62885.1"/>
    <property type="molecule type" value="Genomic_DNA"/>
</dbReference>
<feature type="region of interest" description="Disordered" evidence="1">
    <location>
        <begin position="1181"/>
        <end position="1221"/>
    </location>
</feature>
<dbReference type="InterPro" id="IPR028974">
    <property type="entry name" value="TSP_type-3_rpt"/>
</dbReference>
<reference evidence="4 5" key="1">
    <citation type="submission" date="2019-06" db="EMBL/GenBank/DDBJ databases">
        <title>Gramella sabulilitoris sp. nov., isolated from a marine sand.</title>
        <authorList>
            <person name="Yoon J.-H."/>
        </authorList>
    </citation>
    <scope>NUCLEOTIDE SEQUENCE [LARGE SCALE GENOMIC DNA]</scope>
    <source>
        <strain evidence="4 5">HSMS-1</strain>
    </source>
</reference>
<feature type="compositionally biased region" description="Polar residues" evidence="1">
    <location>
        <begin position="1133"/>
        <end position="1151"/>
    </location>
</feature>
<dbReference type="OrthoDB" id="9805017at2"/>
<dbReference type="SUPFAM" id="SSF103647">
    <property type="entry name" value="TSP type-3 repeat"/>
    <property type="match status" value="4"/>
</dbReference>
<dbReference type="PANTHER" id="PTHR10199">
    <property type="entry name" value="THROMBOSPONDIN"/>
    <property type="match status" value="1"/>
</dbReference>